<feature type="domain" description="N-acetyltransferase" evidence="4">
    <location>
        <begin position="48"/>
        <end position="211"/>
    </location>
</feature>
<dbReference type="InterPro" id="IPR000182">
    <property type="entry name" value="GNAT_dom"/>
</dbReference>
<keyword evidence="6" id="KW-1185">Reference proteome</keyword>
<gene>
    <name evidence="5" type="ORF">SLS62_000147</name>
</gene>
<evidence type="ECO:0000256" key="3">
    <source>
        <dbReference type="ARBA" id="ARBA00038502"/>
    </source>
</evidence>
<accession>A0AAN9VAV3</accession>
<dbReference type="Gene3D" id="3.40.630.30">
    <property type="match status" value="1"/>
</dbReference>
<evidence type="ECO:0000259" key="4">
    <source>
        <dbReference type="PROSITE" id="PS51186"/>
    </source>
</evidence>
<dbReference type="InterPro" id="IPR016181">
    <property type="entry name" value="Acyl_CoA_acyltransferase"/>
</dbReference>
<evidence type="ECO:0000256" key="2">
    <source>
        <dbReference type="ARBA" id="ARBA00023315"/>
    </source>
</evidence>
<comment type="similarity">
    <text evidence="3">Belongs to the acetyltransferase family. RimJ subfamily.</text>
</comment>
<reference evidence="5 6" key="1">
    <citation type="submission" date="2024-02" db="EMBL/GenBank/DDBJ databases">
        <title>De novo assembly and annotation of 12 fungi associated with fruit tree decline syndrome in Ontario, Canada.</title>
        <authorList>
            <person name="Sulman M."/>
            <person name="Ellouze W."/>
            <person name="Ilyukhin E."/>
        </authorList>
    </citation>
    <scope>NUCLEOTIDE SEQUENCE [LARGE SCALE GENOMIC DNA]</scope>
    <source>
        <strain evidence="5 6">M11/M66-122</strain>
    </source>
</reference>
<dbReference type="PANTHER" id="PTHR43792">
    <property type="entry name" value="GNAT FAMILY, PUTATIVE (AFU_ORTHOLOGUE AFUA_3G00765)-RELATED-RELATED"/>
    <property type="match status" value="1"/>
</dbReference>
<evidence type="ECO:0000313" key="5">
    <source>
        <dbReference type="EMBL" id="KAK7757769.1"/>
    </source>
</evidence>
<name>A0AAN9VAV3_9PEZI</name>
<evidence type="ECO:0000256" key="1">
    <source>
        <dbReference type="ARBA" id="ARBA00022679"/>
    </source>
</evidence>
<keyword evidence="1" id="KW-0808">Transferase</keyword>
<keyword evidence="2" id="KW-0012">Acyltransferase</keyword>
<dbReference type="InterPro" id="IPR051531">
    <property type="entry name" value="N-acetyltransferase"/>
</dbReference>
<dbReference type="SUPFAM" id="SSF55729">
    <property type="entry name" value="Acyl-CoA N-acyltransferases (Nat)"/>
    <property type="match status" value="1"/>
</dbReference>
<protein>
    <recommendedName>
        <fullName evidence="4">N-acetyltransferase domain-containing protein</fullName>
    </recommendedName>
</protein>
<dbReference type="Proteomes" id="UP001320420">
    <property type="component" value="Unassembled WGS sequence"/>
</dbReference>
<dbReference type="AlphaFoldDB" id="A0AAN9VAV3"/>
<dbReference type="PANTHER" id="PTHR43792:SF8">
    <property type="entry name" value="[RIBOSOMAL PROTEIN US5]-ALANINE N-ACETYLTRANSFERASE"/>
    <property type="match status" value="1"/>
</dbReference>
<comment type="caution">
    <text evidence="5">The sequence shown here is derived from an EMBL/GenBank/DDBJ whole genome shotgun (WGS) entry which is preliminary data.</text>
</comment>
<proteinExistence type="inferred from homology"/>
<evidence type="ECO:0000313" key="6">
    <source>
        <dbReference type="Proteomes" id="UP001320420"/>
    </source>
</evidence>
<dbReference type="Pfam" id="PF13302">
    <property type="entry name" value="Acetyltransf_3"/>
    <property type="match status" value="1"/>
</dbReference>
<dbReference type="EMBL" id="JAKJXP020000001">
    <property type="protein sequence ID" value="KAK7757769.1"/>
    <property type="molecule type" value="Genomic_DNA"/>
</dbReference>
<dbReference type="GO" id="GO:0016747">
    <property type="term" value="F:acyltransferase activity, transferring groups other than amino-acyl groups"/>
    <property type="evidence" value="ECO:0007669"/>
    <property type="project" value="InterPro"/>
</dbReference>
<sequence>MASSSLPSSSLSSSAAAVLPSTSSHAIPETAIFVTDTCYVRPWEATDLEASAAASNDPEVARWMRDTFPSPYTLEDGRAWLRIAIPEPGSGQPALHFVIASRDDGAFAGAVGLRPRADVQARTWELGYWVGRRHRGRGLATDAVRGFVRWAFARWAEPELIRIQAEVYEGNAGSAAVLRKTGFVEEGVLRRAVTKNGRVLDLHVWGLLREEVEGQGKGEGGVEVEAR</sequence>
<organism evidence="5 6">
    <name type="scientific">Diatrype stigma</name>
    <dbReference type="NCBI Taxonomy" id="117547"/>
    <lineage>
        <taxon>Eukaryota</taxon>
        <taxon>Fungi</taxon>
        <taxon>Dikarya</taxon>
        <taxon>Ascomycota</taxon>
        <taxon>Pezizomycotina</taxon>
        <taxon>Sordariomycetes</taxon>
        <taxon>Xylariomycetidae</taxon>
        <taxon>Xylariales</taxon>
        <taxon>Diatrypaceae</taxon>
        <taxon>Diatrype</taxon>
    </lineage>
</organism>
<dbReference type="PROSITE" id="PS51186">
    <property type="entry name" value="GNAT"/>
    <property type="match status" value="1"/>
</dbReference>